<organism evidence="2 3">
    <name type="scientific">Panicum virgatum</name>
    <name type="common">Blackwell switchgrass</name>
    <dbReference type="NCBI Taxonomy" id="38727"/>
    <lineage>
        <taxon>Eukaryota</taxon>
        <taxon>Viridiplantae</taxon>
        <taxon>Streptophyta</taxon>
        <taxon>Embryophyta</taxon>
        <taxon>Tracheophyta</taxon>
        <taxon>Spermatophyta</taxon>
        <taxon>Magnoliopsida</taxon>
        <taxon>Liliopsida</taxon>
        <taxon>Poales</taxon>
        <taxon>Poaceae</taxon>
        <taxon>PACMAD clade</taxon>
        <taxon>Panicoideae</taxon>
        <taxon>Panicodae</taxon>
        <taxon>Paniceae</taxon>
        <taxon>Panicinae</taxon>
        <taxon>Panicum</taxon>
        <taxon>Panicum sect. Hiantes</taxon>
    </lineage>
</organism>
<feature type="region of interest" description="Disordered" evidence="1">
    <location>
        <begin position="16"/>
        <end position="51"/>
    </location>
</feature>
<dbReference type="EMBL" id="CM029037">
    <property type="protein sequence ID" value="KAG2655981.1"/>
    <property type="molecule type" value="Genomic_DNA"/>
</dbReference>
<evidence type="ECO:0000313" key="3">
    <source>
        <dbReference type="Proteomes" id="UP000823388"/>
    </source>
</evidence>
<name>A0A8T0X2M2_PANVG</name>
<accession>A0A8T0X2M2</accession>
<sequence length="196" mass="20637">MKKIESVIVAASKVVPAVRSPAPDHPNRPPLCPGRQQPGAQRNRGDASSLPGCPPFISVSSPILSLSLLSLAHQKKKRILSLSAATQPPPSRSHRRSALLALLLPQQQPPCPSAVFSAPSSVGCVQRPPWPDALPASGRAGWPAVGAPRQLRRRCHCTGTRQGYAILAPHFSFAHPASLPLGSPLASRVSALRVAV</sequence>
<keyword evidence="3" id="KW-1185">Reference proteome</keyword>
<dbReference type="AlphaFoldDB" id="A0A8T0X2M2"/>
<evidence type="ECO:0000313" key="2">
    <source>
        <dbReference type="EMBL" id="KAG2655981.1"/>
    </source>
</evidence>
<reference evidence="2" key="1">
    <citation type="submission" date="2020-05" db="EMBL/GenBank/DDBJ databases">
        <title>WGS assembly of Panicum virgatum.</title>
        <authorList>
            <person name="Lovell J.T."/>
            <person name="Jenkins J."/>
            <person name="Shu S."/>
            <person name="Juenger T.E."/>
            <person name="Schmutz J."/>
        </authorList>
    </citation>
    <scope>NUCLEOTIDE SEQUENCE</scope>
    <source>
        <strain evidence="2">AP13</strain>
    </source>
</reference>
<dbReference type="Proteomes" id="UP000823388">
    <property type="component" value="Chromosome 1K"/>
</dbReference>
<evidence type="ECO:0000256" key="1">
    <source>
        <dbReference type="SAM" id="MobiDB-lite"/>
    </source>
</evidence>
<comment type="caution">
    <text evidence="2">The sequence shown here is derived from an EMBL/GenBank/DDBJ whole genome shotgun (WGS) entry which is preliminary data.</text>
</comment>
<gene>
    <name evidence="2" type="ORF">PVAP13_1KG046477</name>
</gene>
<proteinExistence type="predicted"/>
<protein>
    <submittedName>
        <fullName evidence="2">Uncharacterized protein</fullName>
    </submittedName>
</protein>